<dbReference type="GO" id="GO:0020037">
    <property type="term" value="F:heme binding"/>
    <property type="evidence" value="ECO:0007669"/>
    <property type="project" value="InterPro"/>
</dbReference>
<protein>
    <submittedName>
        <fullName evidence="10">Probable (S)-N-methylcoclaurine 3'-hydroxylase isozyme 2</fullName>
    </submittedName>
</protein>
<evidence type="ECO:0000256" key="6">
    <source>
        <dbReference type="ARBA" id="ARBA00023004"/>
    </source>
</evidence>
<dbReference type="SMR" id="A0A1S4B941"/>
<dbReference type="PRINTS" id="PR00463">
    <property type="entry name" value="EP450I"/>
</dbReference>
<sequence length="261" mass="29866">MEMIQHLAKTQGQVIKIKEVIFVTMLNILGNMLLSMDLIDFEGKGVGEEMMKNLRRFTETGATPGDRRKRSSQLPSDAIDFADALVKNSFSDKYINALLMELLGAGTETTIVTSEWMLARDTEIASFSDHCYFLTVPWKHVKSWVTEFPKTLNMWAIARDPKICDDPSIFNPERFINSKMDYEGRDFECIPFGSGRRMCAGEPLASRFVPFVVVSLIHKFNWFLPDDMNPALIDMDEILDFIISKKNPILVIPKLRKRAEE</sequence>
<keyword evidence="5 9" id="KW-0560">Oxidoreductase</keyword>
<keyword evidence="6 8" id="KW-0408">Iron</keyword>
<dbReference type="InterPro" id="IPR001128">
    <property type="entry name" value="Cyt_P450"/>
</dbReference>
<dbReference type="PANTHER" id="PTHR47950:SF49">
    <property type="entry name" value="CYTOCHROME P450"/>
    <property type="match status" value="1"/>
</dbReference>
<evidence type="ECO:0000256" key="4">
    <source>
        <dbReference type="ARBA" id="ARBA00022723"/>
    </source>
</evidence>
<dbReference type="RefSeq" id="XP_016485313.1">
    <property type="nucleotide sequence ID" value="XM_016629827.1"/>
</dbReference>
<dbReference type="STRING" id="4097.A0A1S4B941"/>
<dbReference type="OrthoDB" id="1055148at2759"/>
<feature type="binding site" description="axial binding residue" evidence="8">
    <location>
        <position position="199"/>
    </location>
    <ligand>
        <name>heme</name>
        <dbReference type="ChEBI" id="CHEBI:30413"/>
    </ligand>
    <ligandPart>
        <name>Fe</name>
        <dbReference type="ChEBI" id="CHEBI:18248"/>
    </ligandPart>
</feature>
<keyword evidence="3 8" id="KW-0349">Heme</keyword>
<evidence type="ECO:0000256" key="2">
    <source>
        <dbReference type="ARBA" id="ARBA00010617"/>
    </source>
</evidence>
<keyword evidence="7 9" id="KW-0503">Monooxygenase</keyword>
<evidence type="ECO:0000256" key="8">
    <source>
        <dbReference type="PIRSR" id="PIRSR602401-1"/>
    </source>
</evidence>
<dbReference type="KEGG" id="nta:107805753"/>
<evidence type="ECO:0000256" key="5">
    <source>
        <dbReference type="ARBA" id="ARBA00023002"/>
    </source>
</evidence>
<comment type="similarity">
    <text evidence="2 9">Belongs to the cytochrome P450 family.</text>
</comment>
<keyword evidence="4 8" id="KW-0479">Metal-binding</keyword>
<comment type="cofactor">
    <cofactor evidence="1 8">
        <name>heme</name>
        <dbReference type="ChEBI" id="CHEBI:30413"/>
    </cofactor>
</comment>
<evidence type="ECO:0000256" key="3">
    <source>
        <dbReference type="ARBA" id="ARBA00022617"/>
    </source>
</evidence>
<dbReference type="Gene3D" id="1.10.630.10">
    <property type="entry name" value="Cytochrome P450"/>
    <property type="match status" value="2"/>
</dbReference>
<dbReference type="GO" id="GO:0004497">
    <property type="term" value="F:monooxygenase activity"/>
    <property type="evidence" value="ECO:0007669"/>
    <property type="project" value="UniProtKB-KW"/>
</dbReference>
<evidence type="ECO:0000256" key="9">
    <source>
        <dbReference type="RuleBase" id="RU000461"/>
    </source>
</evidence>
<dbReference type="InterPro" id="IPR017972">
    <property type="entry name" value="Cyt_P450_CS"/>
</dbReference>
<proteinExistence type="inferred from homology"/>
<dbReference type="InterPro" id="IPR036396">
    <property type="entry name" value="Cyt_P450_sf"/>
</dbReference>
<evidence type="ECO:0000256" key="1">
    <source>
        <dbReference type="ARBA" id="ARBA00001971"/>
    </source>
</evidence>
<accession>A0A1S4B941</accession>
<dbReference type="GO" id="GO:0005506">
    <property type="term" value="F:iron ion binding"/>
    <property type="evidence" value="ECO:0007669"/>
    <property type="project" value="InterPro"/>
</dbReference>
<evidence type="ECO:0000313" key="10">
    <source>
        <dbReference type="RefSeq" id="XP_016485313.1"/>
    </source>
</evidence>
<dbReference type="Pfam" id="PF00067">
    <property type="entry name" value="p450"/>
    <property type="match status" value="2"/>
</dbReference>
<dbReference type="GO" id="GO:0016705">
    <property type="term" value="F:oxidoreductase activity, acting on paired donors, with incorporation or reduction of molecular oxygen"/>
    <property type="evidence" value="ECO:0007669"/>
    <property type="project" value="InterPro"/>
</dbReference>
<reference evidence="10" key="1">
    <citation type="submission" date="2025-08" db="UniProtKB">
        <authorList>
            <consortium name="RefSeq"/>
        </authorList>
    </citation>
    <scope>IDENTIFICATION</scope>
</reference>
<dbReference type="SUPFAM" id="SSF48264">
    <property type="entry name" value="Cytochrome P450"/>
    <property type="match status" value="1"/>
</dbReference>
<dbReference type="PaxDb" id="4097-A0A1S4B941"/>
<evidence type="ECO:0000256" key="7">
    <source>
        <dbReference type="ARBA" id="ARBA00023033"/>
    </source>
</evidence>
<dbReference type="AlphaFoldDB" id="A0A1S4B941"/>
<dbReference type="PANTHER" id="PTHR47950">
    <property type="entry name" value="CYTOCHROME P450, FAMILY 76, SUBFAMILY C, POLYPEPTIDE 5-RELATED"/>
    <property type="match status" value="1"/>
</dbReference>
<gene>
    <name evidence="10" type="primary">LOC107805753</name>
</gene>
<organism evidence="10">
    <name type="scientific">Nicotiana tabacum</name>
    <name type="common">Common tobacco</name>
    <dbReference type="NCBI Taxonomy" id="4097"/>
    <lineage>
        <taxon>Eukaryota</taxon>
        <taxon>Viridiplantae</taxon>
        <taxon>Streptophyta</taxon>
        <taxon>Embryophyta</taxon>
        <taxon>Tracheophyta</taxon>
        <taxon>Spermatophyta</taxon>
        <taxon>Magnoliopsida</taxon>
        <taxon>eudicotyledons</taxon>
        <taxon>Gunneridae</taxon>
        <taxon>Pentapetalae</taxon>
        <taxon>asterids</taxon>
        <taxon>lamiids</taxon>
        <taxon>Solanales</taxon>
        <taxon>Solanaceae</taxon>
        <taxon>Nicotianoideae</taxon>
        <taxon>Nicotianeae</taxon>
        <taxon>Nicotiana</taxon>
    </lineage>
</organism>
<name>A0A1S4B941_TOBAC</name>
<dbReference type="PROSITE" id="PS00086">
    <property type="entry name" value="CYTOCHROME_P450"/>
    <property type="match status" value="1"/>
</dbReference>
<dbReference type="InterPro" id="IPR002401">
    <property type="entry name" value="Cyt_P450_E_grp-I"/>
</dbReference>